<dbReference type="InterPro" id="IPR022584">
    <property type="entry name" value="DUF2937"/>
</dbReference>
<dbReference type="AlphaFoldDB" id="A0A0A0EMU0"/>
<keyword evidence="1" id="KW-1133">Transmembrane helix</keyword>
<dbReference type="OrthoDB" id="193051at2"/>
<reference evidence="2 3" key="1">
    <citation type="journal article" date="2015" name="Antonie Van Leeuwenhoek">
        <title>Pseudooceanicola atlanticus gen. nov. sp. nov., isolated from surface seawater of the Atlantic Ocean and reclassification of Oceanicola batsensis, Oceanicola marinus, Oceanicola nitratireducens, Oceanicola nanhaiensis, Oceanicola antarcticus and Oceanicola flagellatus, as Pseudooceanicola batsensis comb. nov., Pseudooceanicola marinus comb. nov., Pseudooceanicola nitratireducens comb. nov., Pseudooceanicola nanhaiensis comb. nov., Pseudooceanicola antarcticus comb. nov., and Pseudooceanicola flagellatus comb. nov.</title>
        <authorList>
            <person name="Lai Q."/>
            <person name="Li G."/>
            <person name="Liu X."/>
            <person name="Du Y."/>
            <person name="Sun F."/>
            <person name="Shao Z."/>
        </authorList>
    </citation>
    <scope>NUCLEOTIDE SEQUENCE [LARGE SCALE GENOMIC DNA]</scope>
    <source>
        <strain evidence="2 3">22II-s11g</strain>
    </source>
</reference>
<dbReference type="GO" id="GO:0004812">
    <property type="term" value="F:aminoacyl-tRNA ligase activity"/>
    <property type="evidence" value="ECO:0007669"/>
    <property type="project" value="UniProtKB-KW"/>
</dbReference>
<protein>
    <submittedName>
        <fullName evidence="2">Prolyl-tRNA synthetase</fullName>
    </submittedName>
</protein>
<organism evidence="2 3">
    <name type="scientific">Pseudooceanicola atlanticus</name>
    <dbReference type="NCBI Taxonomy" id="1461694"/>
    <lineage>
        <taxon>Bacteria</taxon>
        <taxon>Pseudomonadati</taxon>
        <taxon>Pseudomonadota</taxon>
        <taxon>Alphaproteobacteria</taxon>
        <taxon>Rhodobacterales</taxon>
        <taxon>Paracoccaceae</taxon>
        <taxon>Pseudooceanicola</taxon>
    </lineage>
</organism>
<dbReference type="Proteomes" id="UP000030004">
    <property type="component" value="Unassembled WGS sequence"/>
</dbReference>
<comment type="caution">
    <text evidence="2">The sequence shown here is derived from an EMBL/GenBank/DDBJ whole genome shotgun (WGS) entry which is preliminary data.</text>
</comment>
<keyword evidence="1" id="KW-0472">Membrane</keyword>
<dbReference type="Pfam" id="PF11157">
    <property type="entry name" value="DUF2937"/>
    <property type="match status" value="1"/>
</dbReference>
<accession>A0A0A0EMU0</accession>
<dbReference type="EMBL" id="AQQX01000001">
    <property type="protein sequence ID" value="KGM50512.1"/>
    <property type="molecule type" value="Genomic_DNA"/>
</dbReference>
<proteinExistence type="predicted"/>
<keyword evidence="3" id="KW-1185">Reference proteome</keyword>
<keyword evidence="2" id="KW-0436">Ligase</keyword>
<dbReference type="RefSeq" id="WP_043744872.1">
    <property type="nucleotide sequence ID" value="NZ_AQQX01000001.1"/>
</dbReference>
<sequence length="175" mass="19319">MIARMLTLAGGLAGAAGLSQFPEFSQQYTQRLAGAVDELSRVVEDFDRSAAAEGLDRQAALDAMTGSGFVERRRVDMTRTIERKSRLEADLAALRGAGPFTRAYEAAHFDDMEIARRAAQDFKPAMPLTFEGISFAAVGLFVGWLAIATVLYVLRLLLWPVRRRRRAPSRRGRTA</sequence>
<gene>
    <name evidence="2" type="ORF">ATO9_03220</name>
</gene>
<evidence type="ECO:0000313" key="2">
    <source>
        <dbReference type="EMBL" id="KGM50512.1"/>
    </source>
</evidence>
<name>A0A0A0EMU0_9RHOB</name>
<dbReference type="STRING" id="1461694.ATO9_03220"/>
<keyword evidence="1" id="KW-0812">Transmembrane</keyword>
<evidence type="ECO:0000256" key="1">
    <source>
        <dbReference type="SAM" id="Phobius"/>
    </source>
</evidence>
<dbReference type="eggNOG" id="ENOG5032RKN">
    <property type="taxonomic scope" value="Bacteria"/>
</dbReference>
<keyword evidence="2" id="KW-0030">Aminoacyl-tRNA synthetase</keyword>
<feature type="transmembrane region" description="Helical" evidence="1">
    <location>
        <begin position="133"/>
        <end position="158"/>
    </location>
</feature>
<evidence type="ECO:0000313" key="3">
    <source>
        <dbReference type="Proteomes" id="UP000030004"/>
    </source>
</evidence>